<gene>
    <name evidence="2" type="ORF">E1218_33635</name>
</gene>
<keyword evidence="3" id="KW-1185">Reference proteome</keyword>
<sequence>MPADRKIELAAPITPQVVLTEDPATGKPLRPVPPVSPVGDDSIRTRCKTPDDAYFSSGGPMPGQDARTYDAGRITPDWKVVLKTGTGIDFTALLVSAGDNVVAWCHMYGQADHYDYGRSAVPATGKFGVGLEWGQVPDGVAQIVVDLPSGPVRALISNGFFLWGLTGGNSDVKNVRVRGFDAQGKQVYDARHDVDAS</sequence>
<dbReference type="SUPFAM" id="SSF50965">
    <property type="entry name" value="Galactose oxidase, central domain"/>
    <property type="match status" value="1"/>
</dbReference>
<dbReference type="InterPro" id="IPR011043">
    <property type="entry name" value="Gal_Oxase/kelch_b-propeller"/>
</dbReference>
<name>A0A4R4WAF0_9ACTN</name>
<dbReference type="AlphaFoldDB" id="A0A4R4WAF0"/>
<evidence type="ECO:0000256" key="1">
    <source>
        <dbReference type="SAM" id="MobiDB-lite"/>
    </source>
</evidence>
<organism evidence="2 3">
    <name type="scientific">Kribbella turkmenica</name>
    <dbReference type="NCBI Taxonomy" id="2530375"/>
    <lineage>
        <taxon>Bacteria</taxon>
        <taxon>Bacillati</taxon>
        <taxon>Actinomycetota</taxon>
        <taxon>Actinomycetes</taxon>
        <taxon>Propionibacteriales</taxon>
        <taxon>Kribbellaceae</taxon>
        <taxon>Kribbella</taxon>
    </lineage>
</organism>
<protein>
    <submittedName>
        <fullName evidence="2">Uncharacterized protein</fullName>
    </submittedName>
</protein>
<dbReference type="EMBL" id="SMKR01000243">
    <property type="protein sequence ID" value="TDD14057.1"/>
    <property type="molecule type" value="Genomic_DNA"/>
</dbReference>
<evidence type="ECO:0000313" key="3">
    <source>
        <dbReference type="Proteomes" id="UP000295172"/>
    </source>
</evidence>
<proteinExistence type="predicted"/>
<accession>A0A4R4WAF0</accession>
<dbReference type="OrthoDB" id="3803964at2"/>
<dbReference type="RefSeq" id="WP_132327087.1">
    <property type="nucleotide sequence ID" value="NZ_SMKR01000243.1"/>
</dbReference>
<feature type="region of interest" description="Disordered" evidence="1">
    <location>
        <begin position="20"/>
        <end position="43"/>
    </location>
</feature>
<reference evidence="2 3" key="1">
    <citation type="submission" date="2019-02" db="EMBL/GenBank/DDBJ databases">
        <title>Draft genome sequences of novel Actinobacteria.</title>
        <authorList>
            <person name="Sahin N."/>
            <person name="Ay H."/>
            <person name="Saygin H."/>
        </authorList>
    </citation>
    <scope>NUCLEOTIDE SEQUENCE [LARGE SCALE GENOMIC DNA]</scope>
    <source>
        <strain evidence="2 3">16K104</strain>
    </source>
</reference>
<evidence type="ECO:0000313" key="2">
    <source>
        <dbReference type="EMBL" id="TDD14057.1"/>
    </source>
</evidence>
<comment type="caution">
    <text evidence="2">The sequence shown here is derived from an EMBL/GenBank/DDBJ whole genome shotgun (WGS) entry which is preliminary data.</text>
</comment>
<dbReference type="Proteomes" id="UP000295172">
    <property type="component" value="Unassembled WGS sequence"/>
</dbReference>